<protein>
    <submittedName>
        <fullName evidence="2">Uncharacterized protein</fullName>
    </submittedName>
</protein>
<sequence>MSKALLSSSVLTVGAGLGLGVSAIGGARNSQSTLTKTKKDSIPSKVTEETPKAAEVNTSSGARVCSVYAVQNSRSKTVKLVDDNFLTQNLKDGEKSKIDSSCSEFGKAYIWNGGGSKNWLFSSDKDKYSSWTVVT</sequence>
<evidence type="ECO:0000313" key="2">
    <source>
        <dbReference type="EMBL" id="AEW45432.1"/>
    </source>
</evidence>
<reference evidence="2 3" key="1">
    <citation type="journal article" date="2012" name="J. Bacteriol.">
        <title>Complete genome sequence of Mycoplasma haemocanis strain Illinois.</title>
        <authorList>
            <person name="do Nascimento N.C."/>
            <person name="Guimaraes A.M."/>
            <person name="Santos A.P."/>
            <person name="Sanmiguel P.J."/>
            <person name="Messick J.B."/>
        </authorList>
    </citation>
    <scope>NUCLEOTIDE SEQUENCE [LARGE SCALE GENOMIC DNA]</scope>
    <source>
        <strain evidence="2 3">Illinois</strain>
    </source>
</reference>
<dbReference type="AlphaFoldDB" id="H6N710"/>
<proteinExistence type="predicted"/>
<gene>
    <name evidence="2" type="ordered locus">MHC_02850</name>
</gene>
<dbReference type="KEGG" id="mhe:MHC_02850"/>
<name>H6N710_MYCHN</name>
<keyword evidence="3" id="KW-1185">Reference proteome</keyword>
<accession>H6N710</accession>
<dbReference type="HOGENOM" id="CLU_1883450_0_0_14"/>
<organism evidence="2 3">
    <name type="scientific">Mycoplasma haemocanis (strain Illinois)</name>
    <dbReference type="NCBI Taxonomy" id="1111676"/>
    <lineage>
        <taxon>Bacteria</taxon>
        <taxon>Bacillati</taxon>
        <taxon>Mycoplasmatota</taxon>
        <taxon>Mollicutes</taxon>
        <taxon>Mycoplasmataceae</taxon>
        <taxon>Mycoplasma</taxon>
    </lineage>
</organism>
<evidence type="ECO:0000313" key="3">
    <source>
        <dbReference type="Proteomes" id="UP000009135"/>
    </source>
</evidence>
<evidence type="ECO:0000256" key="1">
    <source>
        <dbReference type="SAM" id="MobiDB-lite"/>
    </source>
</evidence>
<feature type="region of interest" description="Disordered" evidence="1">
    <location>
        <begin position="29"/>
        <end position="54"/>
    </location>
</feature>
<feature type="compositionally biased region" description="Basic and acidic residues" evidence="1">
    <location>
        <begin position="37"/>
        <end position="52"/>
    </location>
</feature>
<dbReference type="STRING" id="1111676.MHC_02850"/>
<dbReference type="EMBL" id="CP003199">
    <property type="protein sequence ID" value="AEW45432.1"/>
    <property type="molecule type" value="Genomic_DNA"/>
</dbReference>
<dbReference type="Proteomes" id="UP000009135">
    <property type="component" value="Chromosome"/>
</dbReference>